<dbReference type="SUPFAM" id="SSF46785">
    <property type="entry name" value="Winged helix' DNA-binding domain"/>
    <property type="match status" value="1"/>
</dbReference>
<dbReference type="InterPro" id="IPR001034">
    <property type="entry name" value="DeoR_HTH"/>
</dbReference>
<dbReference type="PRINTS" id="PR00037">
    <property type="entry name" value="HTHLACR"/>
</dbReference>
<evidence type="ECO:0000256" key="3">
    <source>
        <dbReference type="ARBA" id="ARBA00023163"/>
    </source>
</evidence>
<dbReference type="RefSeq" id="WP_123607966.1">
    <property type="nucleotide sequence ID" value="NZ_RJVG01000001.1"/>
</dbReference>
<protein>
    <submittedName>
        <fullName evidence="5">DeoR family transcriptional regulator</fullName>
    </submittedName>
</protein>
<dbReference type="Proteomes" id="UP000273083">
    <property type="component" value="Unassembled WGS sequence"/>
</dbReference>
<dbReference type="PANTHER" id="PTHR30363">
    <property type="entry name" value="HTH-TYPE TRANSCRIPTIONAL REGULATOR SRLR-RELATED"/>
    <property type="match status" value="1"/>
</dbReference>
<evidence type="ECO:0000256" key="2">
    <source>
        <dbReference type="ARBA" id="ARBA00023125"/>
    </source>
</evidence>
<keyword evidence="2" id="KW-0238">DNA-binding</keyword>
<dbReference type="GO" id="GO:0003677">
    <property type="term" value="F:DNA binding"/>
    <property type="evidence" value="ECO:0007669"/>
    <property type="project" value="UniProtKB-KW"/>
</dbReference>
<keyword evidence="6" id="KW-1185">Reference proteome</keyword>
<comment type="caution">
    <text evidence="5">The sequence shown here is derived from an EMBL/GenBank/DDBJ whole genome shotgun (WGS) entry which is preliminary data.</text>
</comment>
<dbReference type="SUPFAM" id="SSF100950">
    <property type="entry name" value="NagB/RpiA/CoA transferase-like"/>
    <property type="match status" value="1"/>
</dbReference>
<dbReference type="Pfam" id="PF08220">
    <property type="entry name" value="HTH_DeoR"/>
    <property type="match status" value="1"/>
</dbReference>
<dbReference type="AlphaFoldDB" id="A0A3N1Y040"/>
<reference evidence="5 6" key="1">
    <citation type="submission" date="2018-11" db="EMBL/GenBank/DDBJ databases">
        <title>Genomic Encyclopedia of Type Strains, Phase IV (KMG-IV): sequencing the most valuable type-strain genomes for metagenomic binning, comparative biology and taxonomic classification.</title>
        <authorList>
            <person name="Goeker M."/>
        </authorList>
    </citation>
    <scope>NUCLEOTIDE SEQUENCE [LARGE SCALE GENOMIC DNA]</scope>
    <source>
        <strain evidence="5 6">DSM 26537</strain>
    </source>
</reference>
<name>A0A3N1Y040_9FIRM</name>
<dbReference type="InterPro" id="IPR014036">
    <property type="entry name" value="DeoR-like_C"/>
</dbReference>
<gene>
    <name evidence="5" type="ORF">EDD66_101501</name>
</gene>
<keyword evidence="1" id="KW-0805">Transcription regulation</keyword>
<dbReference type="InterPro" id="IPR018356">
    <property type="entry name" value="Tscrpt_reg_HTH_DeoR_CS"/>
</dbReference>
<dbReference type="PROSITE" id="PS00894">
    <property type="entry name" value="HTH_DEOR_1"/>
    <property type="match status" value="1"/>
</dbReference>
<dbReference type="SMART" id="SM00420">
    <property type="entry name" value="HTH_DEOR"/>
    <property type="match status" value="1"/>
</dbReference>
<dbReference type="InterPro" id="IPR036390">
    <property type="entry name" value="WH_DNA-bd_sf"/>
</dbReference>
<dbReference type="InterPro" id="IPR050313">
    <property type="entry name" value="Carb_Metab_HTH_regulators"/>
</dbReference>
<dbReference type="PROSITE" id="PS51000">
    <property type="entry name" value="HTH_DEOR_2"/>
    <property type="match status" value="1"/>
</dbReference>
<dbReference type="PANTHER" id="PTHR30363:SF8">
    <property type="entry name" value="DEOXYRIBOSE OPERON REPRESSOR"/>
    <property type="match status" value="1"/>
</dbReference>
<dbReference type="OrthoDB" id="9797223at2"/>
<feature type="domain" description="HTH deoR-type" evidence="4">
    <location>
        <begin position="4"/>
        <end position="59"/>
    </location>
</feature>
<proteinExistence type="predicted"/>
<evidence type="ECO:0000313" key="6">
    <source>
        <dbReference type="Proteomes" id="UP000273083"/>
    </source>
</evidence>
<dbReference type="Gene3D" id="3.40.50.1360">
    <property type="match status" value="1"/>
</dbReference>
<dbReference type="InterPro" id="IPR036388">
    <property type="entry name" value="WH-like_DNA-bd_sf"/>
</dbReference>
<dbReference type="Gene3D" id="1.10.10.10">
    <property type="entry name" value="Winged helix-like DNA-binding domain superfamily/Winged helix DNA-binding domain"/>
    <property type="match status" value="1"/>
</dbReference>
<dbReference type="GO" id="GO:0003700">
    <property type="term" value="F:DNA-binding transcription factor activity"/>
    <property type="evidence" value="ECO:0007669"/>
    <property type="project" value="InterPro"/>
</dbReference>
<evidence type="ECO:0000259" key="4">
    <source>
        <dbReference type="PROSITE" id="PS51000"/>
    </source>
</evidence>
<sequence length="259" mass="28770">MSKKLERMNQLISIIKEKNGASVKELAQMFNVSEMTIRRDLHILNSNHVVNNVYGATIYNPSNTLDNLDKNYTLLAAKVKRDSEKSRIGKYAVSLIENNDIIIIDSGSTTEKLATNIPSSIKATVLCFNFNILNSLSDKENINLIFAGGYFHPNTQMFESPEGISLIRNIRATKVFVSAAGIHEKLGITCANNYEAPTKNAILHSAAEKILLADSSKFGQVKSSYFADLCDFQKIISDINLPTSWIDHIKKLGIDLVMV</sequence>
<keyword evidence="3" id="KW-0804">Transcription</keyword>
<evidence type="ECO:0000256" key="1">
    <source>
        <dbReference type="ARBA" id="ARBA00023015"/>
    </source>
</evidence>
<accession>A0A3N1Y040</accession>
<dbReference type="Pfam" id="PF00455">
    <property type="entry name" value="DeoRC"/>
    <property type="match status" value="1"/>
</dbReference>
<organism evidence="5 6">
    <name type="scientific">Mobilisporobacter senegalensis</name>
    <dbReference type="NCBI Taxonomy" id="1329262"/>
    <lineage>
        <taxon>Bacteria</taxon>
        <taxon>Bacillati</taxon>
        <taxon>Bacillota</taxon>
        <taxon>Clostridia</taxon>
        <taxon>Lachnospirales</taxon>
        <taxon>Lachnospiraceae</taxon>
        <taxon>Mobilisporobacter</taxon>
    </lineage>
</organism>
<dbReference type="InterPro" id="IPR037171">
    <property type="entry name" value="NagB/RpiA_transferase-like"/>
</dbReference>
<dbReference type="EMBL" id="RJVG01000001">
    <property type="protein sequence ID" value="ROR31881.1"/>
    <property type="molecule type" value="Genomic_DNA"/>
</dbReference>
<evidence type="ECO:0000313" key="5">
    <source>
        <dbReference type="EMBL" id="ROR31881.1"/>
    </source>
</evidence>
<dbReference type="SMART" id="SM01134">
    <property type="entry name" value="DeoRC"/>
    <property type="match status" value="1"/>
</dbReference>